<protein>
    <submittedName>
        <fullName evidence="2">Transcriptional regulator PadR-like family protein</fullName>
    </submittedName>
</protein>
<dbReference type="InterPro" id="IPR036388">
    <property type="entry name" value="WH-like_DNA-bd_sf"/>
</dbReference>
<dbReference type="Pfam" id="PF03551">
    <property type="entry name" value="PadR"/>
    <property type="match status" value="1"/>
</dbReference>
<evidence type="ECO:0000313" key="2">
    <source>
        <dbReference type="EMBL" id="VYT87556.1"/>
    </source>
</evidence>
<name>A0A6N3ACG7_9FIRM</name>
<dbReference type="InterPro" id="IPR036390">
    <property type="entry name" value="WH_DNA-bd_sf"/>
</dbReference>
<dbReference type="AlphaFoldDB" id="A0A6N3ACG7"/>
<dbReference type="PANTHER" id="PTHR33169">
    <property type="entry name" value="PADR-FAMILY TRANSCRIPTIONAL REGULATOR"/>
    <property type="match status" value="1"/>
</dbReference>
<evidence type="ECO:0000259" key="1">
    <source>
        <dbReference type="Pfam" id="PF03551"/>
    </source>
</evidence>
<dbReference type="GeneID" id="89564045"/>
<gene>
    <name evidence="2" type="ORF">IBLFYP30_01207</name>
</gene>
<dbReference type="SUPFAM" id="SSF46785">
    <property type="entry name" value="Winged helix' DNA-binding domain"/>
    <property type="match status" value="1"/>
</dbReference>
<dbReference type="PANTHER" id="PTHR33169:SF13">
    <property type="entry name" value="PADR-FAMILY TRANSCRIPTIONAL REGULATOR"/>
    <property type="match status" value="1"/>
</dbReference>
<dbReference type="InterPro" id="IPR052509">
    <property type="entry name" value="Metal_resp_DNA-bind_regulator"/>
</dbReference>
<organism evidence="2">
    <name type="scientific">Intestinibacter bartlettii</name>
    <dbReference type="NCBI Taxonomy" id="261299"/>
    <lineage>
        <taxon>Bacteria</taxon>
        <taxon>Bacillati</taxon>
        <taxon>Bacillota</taxon>
        <taxon>Clostridia</taxon>
        <taxon>Peptostreptococcales</taxon>
        <taxon>Peptostreptococcaceae</taxon>
        <taxon>Intestinibacter</taxon>
    </lineage>
</organism>
<dbReference type="Gene3D" id="1.10.10.10">
    <property type="entry name" value="Winged helix-like DNA-binding domain superfamily/Winged helix DNA-binding domain"/>
    <property type="match status" value="1"/>
</dbReference>
<accession>A0A6N3ACG7</accession>
<sequence length="103" mass="11794">MARKQFQTLSEPMYYVLLSLTEECCGVDIMKKVETISNGRIRVGPGTLYTLLRKFQQAGLIKETSVEGRKISYIIAEDGINILKEEYNRLLLMVNDGKDFLSR</sequence>
<reference evidence="2" key="1">
    <citation type="submission" date="2019-11" db="EMBL/GenBank/DDBJ databases">
        <authorList>
            <person name="Feng L."/>
        </authorList>
    </citation>
    <scope>NUCLEOTIDE SEQUENCE</scope>
    <source>
        <strain evidence="2">IbartlettiiLFYP30</strain>
    </source>
</reference>
<feature type="domain" description="Transcription regulator PadR N-terminal" evidence="1">
    <location>
        <begin position="22"/>
        <end position="82"/>
    </location>
</feature>
<proteinExistence type="predicted"/>
<dbReference type="EMBL" id="CACRUE010000018">
    <property type="protein sequence ID" value="VYT87556.1"/>
    <property type="molecule type" value="Genomic_DNA"/>
</dbReference>
<dbReference type="InterPro" id="IPR005149">
    <property type="entry name" value="Tscrpt_reg_PadR_N"/>
</dbReference>
<dbReference type="RefSeq" id="WP_007285715.1">
    <property type="nucleotide sequence ID" value="NZ_CACRUE010000018.1"/>
</dbReference>